<organism evidence="2 3">
    <name type="scientific">Saponaria officinalis</name>
    <name type="common">Common soapwort</name>
    <name type="synonym">Lychnis saponaria</name>
    <dbReference type="NCBI Taxonomy" id="3572"/>
    <lineage>
        <taxon>Eukaryota</taxon>
        <taxon>Viridiplantae</taxon>
        <taxon>Streptophyta</taxon>
        <taxon>Embryophyta</taxon>
        <taxon>Tracheophyta</taxon>
        <taxon>Spermatophyta</taxon>
        <taxon>Magnoliopsida</taxon>
        <taxon>eudicotyledons</taxon>
        <taxon>Gunneridae</taxon>
        <taxon>Pentapetalae</taxon>
        <taxon>Caryophyllales</taxon>
        <taxon>Caryophyllaceae</taxon>
        <taxon>Caryophylleae</taxon>
        <taxon>Saponaria</taxon>
    </lineage>
</organism>
<gene>
    <name evidence="2" type="ORF">RND81_10G012200</name>
</gene>
<sequence>MSNTPTIAKPSHEHPREYTSISAIVTQIKSSAQNPNPKTSRPNPDESVRSFSFQARPVQILKRAINGMCDPEAKELELAYINVNEKGFEIRVGNKEDSTHYFPDSALIDFQCRKPFTVADAVNLAVICWGFAPIDDDDNVTVDQVDGLNKNFFMFESSFPIGRLSANFLSSGKNIVPALPLNSNLSLERLREISTWVRSSEQNADESIRSFSFQLKPALLKRALLVLCDSEVNETGFAYIHVDEKGCVITVDTKEGCTGVLLLSPSRLMNFQCRKPSTEAQIVSLNTVYWSLAPVNDNDTITVFQVDGSDQLSFVFEKYVGIRGLSVNLRRCSNNIGKFPEIKCYRNSSLESHDLSRIFRQYARAAAQRHLRVAAKIGQNELDFLFMDEGEPDFCYDHARFFGNIGKVPWVSHINWFHWDFPTVLVGACKLVDLLADVRVSFSSLPEMCIVFQFNLTDLGDLMILKTTL</sequence>
<evidence type="ECO:0000313" key="2">
    <source>
        <dbReference type="EMBL" id="KAK9681575.1"/>
    </source>
</evidence>
<accession>A0AAW1HXZ4</accession>
<feature type="region of interest" description="Disordered" evidence="1">
    <location>
        <begin position="28"/>
        <end position="49"/>
    </location>
</feature>
<evidence type="ECO:0000313" key="3">
    <source>
        <dbReference type="Proteomes" id="UP001443914"/>
    </source>
</evidence>
<reference evidence="2" key="1">
    <citation type="submission" date="2024-03" db="EMBL/GenBank/DDBJ databases">
        <title>WGS assembly of Saponaria officinalis var. Norfolk2.</title>
        <authorList>
            <person name="Jenkins J."/>
            <person name="Shu S."/>
            <person name="Grimwood J."/>
            <person name="Barry K."/>
            <person name="Goodstein D."/>
            <person name="Schmutz J."/>
            <person name="Leebens-Mack J."/>
            <person name="Osbourn A."/>
        </authorList>
    </citation>
    <scope>NUCLEOTIDE SEQUENCE [LARGE SCALE GENOMIC DNA]</scope>
    <source>
        <strain evidence="2">JIC</strain>
    </source>
</reference>
<dbReference type="AlphaFoldDB" id="A0AAW1HXZ4"/>
<dbReference type="EMBL" id="JBDFQZ010000010">
    <property type="protein sequence ID" value="KAK9681575.1"/>
    <property type="molecule type" value="Genomic_DNA"/>
</dbReference>
<evidence type="ECO:0000256" key="1">
    <source>
        <dbReference type="SAM" id="MobiDB-lite"/>
    </source>
</evidence>
<keyword evidence="3" id="KW-1185">Reference proteome</keyword>
<protein>
    <submittedName>
        <fullName evidence="2">Uncharacterized protein</fullName>
    </submittedName>
</protein>
<proteinExistence type="predicted"/>
<comment type="caution">
    <text evidence="2">The sequence shown here is derived from an EMBL/GenBank/DDBJ whole genome shotgun (WGS) entry which is preliminary data.</text>
</comment>
<name>A0AAW1HXZ4_SAPOF</name>
<feature type="compositionally biased region" description="Polar residues" evidence="1">
    <location>
        <begin position="28"/>
        <end position="42"/>
    </location>
</feature>
<dbReference type="Proteomes" id="UP001443914">
    <property type="component" value="Unassembled WGS sequence"/>
</dbReference>
<dbReference type="Gene3D" id="3.70.10.10">
    <property type="match status" value="1"/>
</dbReference>